<organism evidence="2 3">
    <name type="scientific">Aspergillus violaceofuscus (strain CBS 115571)</name>
    <dbReference type="NCBI Taxonomy" id="1450538"/>
    <lineage>
        <taxon>Eukaryota</taxon>
        <taxon>Fungi</taxon>
        <taxon>Dikarya</taxon>
        <taxon>Ascomycota</taxon>
        <taxon>Pezizomycotina</taxon>
        <taxon>Eurotiomycetes</taxon>
        <taxon>Eurotiomycetidae</taxon>
        <taxon>Eurotiales</taxon>
        <taxon>Aspergillaceae</taxon>
        <taxon>Aspergillus</taxon>
    </lineage>
</organism>
<keyword evidence="3" id="KW-1185">Reference proteome</keyword>
<evidence type="ECO:0000256" key="1">
    <source>
        <dbReference type="SAM" id="MobiDB-lite"/>
    </source>
</evidence>
<evidence type="ECO:0000313" key="2">
    <source>
        <dbReference type="EMBL" id="PYI21779.1"/>
    </source>
</evidence>
<reference evidence="2 3" key="1">
    <citation type="submission" date="2018-02" db="EMBL/GenBank/DDBJ databases">
        <title>The genomes of Aspergillus section Nigri reveals drivers in fungal speciation.</title>
        <authorList>
            <consortium name="DOE Joint Genome Institute"/>
            <person name="Vesth T.C."/>
            <person name="Nybo J."/>
            <person name="Theobald S."/>
            <person name="Brandl J."/>
            <person name="Frisvad J.C."/>
            <person name="Nielsen K.F."/>
            <person name="Lyhne E.K."/>
            <person name="Kogle M.E."/>
            <person name="Kuo A."/>
            <person name="Riley R."/>
            <person name="Clum A."/>
            <person name="Nolan M."/>
            <person name="Lipzen A."/>
            <person name="Salamov A."/>
            <person name="Henrissat B."/>
            <person name="Wiebenga A."/>
            <person name="De vries R.P."/>
            <person name="Grigoriev I.V."/>
            <person name="Mortensen U.H."/>
            <person name="Andersen M.R."/>
            <person name="Baker S.E."/>
        </authorList>
    </citation>
    <scope>NUCLEOTIDE SEQUENCE [LARGE SCALE GENOMIC DNA]</scope>
    <source>
        <strain evidence="2 3">CBS 115571</strain>
    </source>
</reference>
<protein>
    <submittedName>
        <fullName evidence="2">Uncharacterized protein</fullName>
    </submittedName>
</protein>
<dbReference type="AlphaFoldDB" id="A0A2V5HBL0"/>
<dbReference type="EMBL" id="KZ825115">
    <property type="protein sequence ID" value="PYI21779.1"/>
    <property type="molecule type" value="Genomic_DNA"/>
</dbReference>
<name>A0A2V5HBL0_ASPV1</name>
<sequence length="168" mass="19238">MESSIDYRPKPLLTSSKHPQTSSISITHPSIPQIHWSKRAWESTHPTTTTREAYLHPPGCIPPHPSHTLLHPTIPPPRSSIYTSQYTPHLIKPTNQTPEPYPHPSHCPCPTCPPKNDRLQSHRLQIARLPVPDQSHTQKKVAVRSMFAEMCWVKFKGNWKSKHTHTHM</sequence>
<evidence type="ECO:0000313" key="3">
    <source>
        <dbReference type="Proteomes" id="UP000249829"/>
    </source>
</evidence>
<dbReference type="Proteomes" id="UP000249829">
    <property type="component" value="Unassembled WGS sequence"/>
</dbReference>
<proteinExistence type="predicted"/>
<gene>
    <name evidence="2" type="ORF">BO99DRAFT_63112</name>
</gene>
<accession>A0A2V5HBL0</accession>
<feature type="region of interest" description="Disordered" evidence="1">
    <location>
        <begin position="1"/>
        <end position="26"/>
    </location>
</feature>